<sequence length="54" mass="6180">MDVTKQLLLCLAILIFLCSGTVNGLSLGIYYTFHVLMFDRILLALMWTQKDMPN</sequence>
<dbReference type="AlphaFoldDB" id="A0A0A9FWY0"/>
<reference evidence="1" key="2">
    <citation type="journal article" date="2015" name="Data Brief">
        <title>Shoot transcriptome of the giant reed, Arundo donax.</title>
        <authorList>
            <person name="Barrero R.A."/>
            <person name="Guerrero F.D."/>
            <person name="Moolhuijzen P."/>
            <person name="Goolsby J.A."/>
            <person name="Tidwell J."/>
            <person name="Bellgard S.E."/>
            <person name="Bellgard M.I."/>
        </authorList>
    </citation>
    <scope>NUCLEOTIDE SEQUENCE</scope>
    <source>
        <tissue evidence="1">Shoot tissue taken approximately 20 cm above the soil surface</tissue>
    </source>
</reference>
<proteinExistence type="predicted"/>
<reference evidence="1" key="1">
    <citation type="submission" date="2014-09" db="EMBL/GenBank/DDBJ databases">
        <authorList>
            <person name="Magalhaes I.L.F."/>
            <person name="Oliveira U."/>
            <person name="Santos F.R."/>
            <person name="Vidigal T.H.D.A."/>
            <person name="Brescovit A.D."/>
            <person name="Santos A.J."/>
        </authorList>
    </citation>
    <scope>NUCLEOTIDE SEQUENCE</scope>
    <source>
        <tissue evidence="1">Shoot tissue taken approximately 20 cm above the soil surface</tissue>
    </source>
</reference>
<name>A0A0A9FWY0_ARUDO</name>
<accession>A0A0A9FWY0</accession>
<protein>
    <submittedName>
        <fullName evidence="1">Uncharacterized protein</fullName>
    </submittedName>
</protein>
<organism evidence="1">
    <name type="scientific">Arundo donax</name>
    <name type="common">Giant reed</name>
    <name type="synonym">Donax arundinaceus</name>
    <dbReference type="NCBI Taxonomy" id="35708"/>
    <lineage>
        <taxon>Eukaryota</taxon>
        <taxon>Viridiplantae</taxon>
        <taxon>Streptophyta</taxon>
        <taxon>Embryophyta</taxon>
        <taxon>Tracheophyta</taxon>
        <taxon>Spermatophyta</taxon>
        <taxon>Magnoliopsida</taxon>
        <taxon>Liliopsida</taxon>
        <taxon>Poales</taxon>
        <taxon>Poaceae</taxon>
        <taxon>PACMAD clade</taxon>
        <taxon>Arundinoideae</taxon>
        <taxon>Arundineae</taxon>
        <taxon>Arundo</taxon>
    </lineage>
</organism>
<dbReference type="EMBL" id="GBRH01185033">
    <property type="protein sequence ID" value="JAE12863.1"/>
    <property type="molecule type" value="Transcribed_RNA"/>
</dbReference>
<evidence type="ECO:0000313" key="1">
    <source>
        <dbReference type="EMBL" id="JAE12863.1"/>
    </source>
</evidence>